<dbReference type="GO" id="GO:0003677">
    <property type="term" value="F:DNA binding"/>
    <property type="evidence" value="ECO:0007669"/>
    <property type="project" value="UniProtKB-UniRule"/>
</dbReference>
<dbReference type="SUPFAM" id="SSF52540">
    <property type="entry name" value="P-loop containing nucleoside triphosphate hydrolases"/>
    <property type="match status" value="1"/>
</dbReference>
<dbReference type="Gene3D" id="3.40.50.300">
    <property type="entry name" value="P-loop containing nucleotide triphosphate hydrolases"/>
    <property type="match status" value="1"/>
</dbReference>
<keyword evidence="10" id="KW-0413">Isomerase</keyword>
<evidence type="ECO:0000256" key="13">
    <source>
        <dbReference type="NCBIfam" id="TIGR00665"/>
    </source>
</evidence>
<dbReference type="InterPro" id="IPR007692">
    <property type="entry name" value="DNA_helicase_DnaB"/>
</dbReference>
<dbReference type="GO" id="GO:0006269">
    <property type="term" value="P:DNA replication, synthesis of primer"/>
    <property type="evidence" value="ECO:0007669"/>
    <property type="project" value="UniProtKB-UniRule"/>
</dbReference>
<evidence type="ECO:0000313" key="17">
    <source>
        <dbReference type="Proteomes" id="UP000245461"/>
    </source>
</evidence>
<evidence type="ECO:0000256" key="14">
    <source>
        <dbReference type="RuleBase" id="RU362085"/>
    </source>
</evidence>
<dbReference type="EMBL" id="QGLE01000002">
    <property type="protein sequence ID" value="PWR24870.1"/>
    <property type="molecule type" value="Genomic_DNA"/>
</dbReference>
<keyword evidence="8 14" id="KW-0067">ATP-binding</keyword>
<comment type="caution">
    <text evidence="16">The sequence shown here is derived from an EMBL/GenBank/DDBJ whole genome shotgun (WGS) entry which is preliminary data.</text>
</comment>
<evidence type="ECO:0000256" key="10">
    <source>
        <dbReference type="ARBA" id="ARBA00023235"/>
    </source>
</evidence>
<dbReference type="GO" id="GO:1990077">
    <property type="term" value="C:primosome complex"/>
    <property type="evidence" value="ECO:0007669"/>
    <property type="project" value="UniProtKB-UniRule"/>
</dbReference>
<dbReference type="NCBIfam" id="TIGR00665">
    <property type="entry name" value="DnaB"/>
    <property type="match status" value="1"/>
</dbReference>
<comment type="similarity">
    <text evidence="1 14">Belongs to the helicase family. DnaB subfamily.</text>
</comment>
<dbReference type="SUPFAM" id="SSF48024">
    <property type="entry name" value="N-terminal domain of DnaB helicase"/>
    <property type="match status" value="1"/>
</dbReference>
<dbReference type="EC" id="5.6.2.3" evidence="13 14"/>
<comment type="catalytic activity">
    <reaction evidence="12 14">
        <text>ATP + H2O = ADP + phosphate + H(+)</text>
        <dbReference type="Rhea" id="RHEA:13065"/>
        <dbReference type="ChEBI" id="CHEBI:15377"/>
        <dbReference type="ChEBI" id="CHEBI:15378"/>
        <dbReference type="ChEBI" id="CHEBI:30616"/>
        <dbReference type="ChEBI" id="CHEBI:43474"/>
        <dbReference type="ChEBI" id="CHEBI:456216"/>
        <dbReference type="EC" id="5.6.2.3"/>
    </reaction>
</comment>
<evidence type="ECO:0000259" key="15">
    <source>
        <dbReference type="PROSITE" id="PS51199"/>
    </source>
</evidence>
<protein>
    <recommendedName>
        <fullName evidence="13 14">Replicative DNA helicase</fullName>
        <ecNumber evidence="13 14">5.6.2.3</ecNumber>
    </recommendedName>
</protein>
<dbReference type="Proteomes" id="UP000245461">
    <property type="component" value="Unassembled WGS sequence"/>
</dbReference>
<keyword evidence="3 14" id="KW-0639">Primosome</keyword>
<dbReference type="InterPro" id="IPR003593">
    <property type="entry name" value="AAA+_ATPase"/>
</dbReference>
<keyword evidence="6 14" id="KW-0378">Hydrolase</keyword>
<dbReference type="PANTHER" id="PTHR30153">
    <property type="entry name" value="REPLICATIVE DNA HELICASE DNAB"/>
    <property type="match status" value="1"/>
</dbReference>
<dbReference type="InterPro" id="IPR016136">
    <property type="entry name" value="DNA_helicase_N/primase_C"/>
</dbReference>
<organism evidence="16 17">
    <name type="scientific">Zavarzinia aquatilis</name>
    <dbReference type="NCBI Taxonomy" id="2211142"/>
    <lineage>
        <taxon>Bacteria</taxon>
        <taxon>Pseudomonadati</taxon>
        <taxon>Pseudomonadota</taxon>
        <taxon>Alphaproteobacteria</taxon>
        <taxon>Rhodospirillales</taxon>
        <taxon>Zavarziniaceae</taxon>
        <taxon>Zavarzinia</taxon>
    </lineage>
</organism>
<dbReference type="InterPro" id="IPR007694">
    <property type="entry name" value="DNA_helicase_DnaB-like_C"/>
</dbReference>
<evidence type="ECO:0000256" key="12">
    <source>
        <dbReference type="ARBA" id="ARBA00048954"/>
    </source>
</evidence>
<dbReference type="PANTHER" id="PTHR30153:SF2">
    <property type="entry name" value="REPLICATIVE DNA HELICASE"/>
    <property type="match status" value="1"/>
</dbReference>
<evidence type="ECO:0000256" key="9">
    <source>
        <dbReference type="ARBA" id="ARBA00023125"/>
    </source>
</evidence>
<dbReference type="NCBIfam" id="NF006606">
    <property type="entry name" value="PRK09165.1"/>
    <property type="match status" value="1"/>
</dbReference>
<dbReference type="InterPro" id="IPR027417">
    <property type="entry name" value="P-loop_NTPase"/>
</dbReference>
<name>A0A317EFF1_9PROT</name>
<dbReference type="GO" id="GO:0005829">
    <property type="term" value="C:cytosol"/>
    <property type="evidence" value="ECO:0007669"/>
    <property type="project" value="TreeGrafter"/>
</dbReference>
<dbReference type="AlphaFoldDB" id="A0A317EFF1"/>
<evidence type="ECO:0000256" key="5">
    <source>
        <dbReference type="ARBA" id="ARBA00022741"/>
    </source>
</evidence>
<evidence type="ECO:0000256" key="11">
    <source>
        <dbReference type="ARBA" id="ARBA00044932"/>
    </source>
</evidence>
<gene>
    <name evidence="16" type="ORF">DKG74_03605</name>
</gene>
<feature type="domain" description="SF4 helicase" evidence="15">
    <location>
        <begin position="198"/>
        <end position="497"/>
    </location>
</feature>
<keyword evidence="7 14" id="KW-0347">Helicase</keyword>
<dbReference type="InterPro" id="IPR007693">
    <property type="entry name" value="DNA_helicase_DnaB-like_N"/>
</dbReference>
<reference evidence="16 17" key="1">
    <citation type="submission" date="2018-05" db="EMBL/GenBank/DDBJ databases">
        <title>Zavarzinia sp. HR-AS.</title>
        <authorList>
            <person name="Lee Y."/>
            <person name="Jeon C.O."/>
        </authorList>
    </citation>
    <scope>NUCLEOTIDE SEQUENCE [LARGE SCALE GENOMIC DNA]</scope>
    <source>
        <strain evidence="16 17">HR-AS</strain>
    </source>
</reference>
<evidence type="ECO:0000256" key="3">
    <source>
        <dbReference type="ARBA" id="ARBA00022515"/>
    </source>
</evidence>
<dbReference type="RefSeq" id="WP_109902746.1">
    <property type="nucleotide sequence ID" value="NZ_QGLE01000002.1"/>
</dbReference>
<accession>A0A317EFF1</accession>
<dbReference type="GO" id="GO:0005524">
    <property type="term" value="F:ATP binding"/>
    <property type="evidence" value="ECO:0007669"/>
    <property type="project" value="UniProtKB-UniRule"/>
</dbReference>
<dbReference type="CDD" id="cd00984">
    <property type="entry name" value="DnaB_C"/>
    <property type="match status" value="1"/>
</dbReference>
<keyword evidence="4 14" id="KW-0235">DNA replication</keyword>
<dbReference type="OrthoDB" id="9773982at2"/>
<sequence>MDTARPFPAPVIAMNDTGAEPHYRTPPHNIEAEQALLGAVLVNNEAITRVTEFLLAQHFYEPLHQRVYEHALKLIERQQIANPVTLRPFFEQDAAMAEVGGPSYLARLAANAVTIINVADYGRAIYDLALKRELIQVGEEIVNTAYEADIDTNAEEQIQAAEGKLFNLAEAGSREGGLMPFAHGLTAAIEAAERAFKSDGRLTGVTTGLVDLDQKLGGLHRSDLLILAGRPSMGKTALATNIAFNAARAARFEKDASGRNVVTSEGAVVAFFSLEMSSEQLAMRMLSEQSRIVSEKIRRGQMNTDEFHHLVQAAQEVQSLPLYIDDTPGITISALRTRCRRLKRQYGLGLVIVDYLQLVNPSGKSRTDNRVGELSEITRGLKMLAKELDVPVIALSQLSRQVENREDKRPQLSDLRESGTIEQDADVVMFVFREEYYLMRREPREGTPEHAAWQDEMEQVHNLAEVIIGKQRHGSIGIVKLRFDPSLTLFQNLAREDYLPDAEEY</sequence>
<keyword evidence="5 14" id="KW-0547">Nucleotide-binding</keyword>
<evidence type="ECO:0000256" key="4">
    <source>
        <dbReference type="ARBA" id="ARBA00022705"/>
    </source>
</evidence>
<keyword evidence="17" id="KW-1185">Reference proteome</keyword>
<dbReference type="Gene3D" id="1.10.860.10">
    <property type="entry name" value="DNAb Helicase, Chain A"/>
    <property type="match status" value="1"/>
</dbReference>
<dbReference type="Pfam" id="PF03796">
    <property type="entry name" value="DnaB_C"/>
    <property type="match status" value="1"/>
</dbReference>
<comment type="function">
    <text evidence="11 14">The main replicative DNA helicase, it participates in initiation and elongation during chromosome replication. Travels ahead of the DNA replisome, separating dsDNA into templates for DNA synthesis. A processive ATP-dependent 5'-3' DNA helicase it has DNA-dependent ATPase activity.</text>
</comment>
<keyword evidence="9 14" id="KW-0238">DNA-binding</keyword>
<evidence type="ECO:0000256" key="2">
    <source>
        <dbReference type="ARBA" id="ARBA00011643"/>
    </source>
</evidence>
<dbReference type="FunFam" id="1.10.860.10:FF:000001">
    <property type="entry name" value="Replicative DNA helicase"/>
    <property type="match status" value="1"/>
</dbReference>
<dbReference type="SMART" id="SM00382">
    <property type="entry name" value="AAA"/>
    <property type="match status" value="1"/>
</dbReference>
<dbReference type="GO" id="GO:0016887">
    <property type="term" value="F:ATP hydrolysis activity"/>
    <property type="evidence" value="ECO:0007669"/>
    <property type="project" value="RHEA"/>
</dbReference>
<proteinExistence type="inferred from homology"/>
<dbReference type="InterPro" id="IPR036185">
    <property type="entry name" value="DNA_heli_DnaB-like_N_sf"/>
</dbReference>
<dbReference type="GO" id="GO:0043139">
    <property type="term" value="F:5'-3' DNA helicase activity"/>
    <property type="evidence" value="ECO:0007669"/>
    <property type="project" value="UniProtKB-EC"/>
</dbReference>
<evidence type="ECO:0000256" key="1">
    <source>
        <dbReference type="ARBA" id="ARBA00008428"/>
    </source>
</evidence>
<evidence type="ECO:0000313" key="16">
    <source>
        <dbReference type="EMBL" id="PWR24870.1"/>
    </source>
</evidence>
<evidence type="ECO:0000256" key="6">
    <source>
        <dbReference type="ARBA" id="ARBA00022801"/>
    </source>
</evidence>
<evidence type="ECO:0000256" key="7">
    <source>
        <dbReference type="ARBA" id="ARBA00022806"/>
    </source>
</evidence>
<dbReference type="Pfam" id="PF00772">
    <property type="entry name" value="DnaB"/>
    <property type="match status" value="1"/>
</dbReference>
<evidence type="ECO:0000256" key="8">
    <source>
        <dbReference type="ARBA" id="ARBA00022840"/>
    </source>
</evidence>
<dbReference type="PROSITE" id="PS51199">
    <property type="entry name" value="SF4_HELICASE"/>
    <property type="match status" value="1"/>
</dbReference>
<comment type="subunit">
    <text evidence="2">Homohexamer.</text>
</comment>